<organism evidence="1 2">
    <name type="scientific">Nostoc cf. commune SO-36</name>
    <dbReference type="NCBI Taxonomy" id="449208"/>
    <lineage>
        <taxon>Bacteria</taxon>
        <taxon>Bacillati</taxon>
        <taxon>Cyanobacteriota</taxon>
        <taxon>Cyanophyceae</taxon>
        <taxon>Nostocales</taxon>
        <taxon>Nostocaceae</taxon>
        <taxon>Nostoc</taxon>
    </lineage>
</organism>
<dbReference type="InterPro" id="IPR025354">
    <property type="entry name" value="DUF4258"/>
</dbReference>
<dbReference type="EMBL" id="AP025732">
    <property type="protein sequence ID" value="BDI18230.1"/>
    <property type="molecule type" value="Genomic_DNA"/>
</dbReference>
<protein>
    <recommendedName>
        <fullName evidence="3">DUF4258 domain-containing protein</fullName>
    </recommendedName>
</protein>
<dbReference type="Pfam" id="PF14076">
    <property type="entry name" value="DUF4258"/>
    <property type="match status" value="1"/>
</dbReference>
<evidence type="ECO:0008006" key="3">
    <source>
        <dbReference type="Google" id="ProtNLM"/>
    </source>
</evidence>
<evidence type="ECO:0000313" key="1">
    <source>
        <dbReference type="EMBL" id="BDI18230.1"/>
    </source>
</evidence>
<accession>A0ABM7Z598</accession>
<dbReference type="RefSeq" id="WP_251955912.1">
    <property type="nucleotide sequence ID" value="NZ_AP025732.1"/>
</dbReference>
<sequence length="93" mass="10804">MFDEILQRMRDKISSRQYLMTLHAEEEMSDDNLTIYDIEQGILTGEILERQKDKVTAESKYRIRGLTLDAEEVEIITKLSPTGKLVIITVYIP</sequence>
<proteinExistence type="predicted"/>
<keyword evidence="2" id="KW-1185">Reference proteome</keyword>
<gene>
    <name evidence="1" type="ORF">ANSO36C_40320</name>
</gene>
<name>A0ABM7Z598_NOSCO</name>
<evidence type="ECO:0000313" key="2">
    <source>
        <dbReference type="Proteomes" id="UP001055453"/>
    </source>
</evidence>
<dbReference type="Proteomes" id="UP001055453">
    <property type="component" value="Chromosome"/>
</dbReference>
<reference evidence="1" key="1">
    <citation type="submission" date="2022-04" db="EMBL/GenBank/DDBJ databases">
        <title>Complete genome sequence of a cyanobacterium, Nostoc sp. SO-36, isolated in Antarctica.</title>
        <authorList>
            <person name="Kanesaki Y."/>
            <person name="Effendi D."/>
            <person name="Sakamoto T."/>
            <person name="Ohtani S."/>
            <person name="Awai K."/>
        </authorList>
    </citation>
    <scope>NUCLEOTIDE SEQUENCE</scope>
    <source>
        <strain evidence="1">SO-36</strain>
    </source>
</reference>